<dbReference type="AlphaFoldDB" id="A0A7J0BV01"/>
<dbReference type="Pfam" id="PF13646">
    <property type="entry name" value="HEAT_2"/>
    <property type="match status" value="4"/>
</dbReference>
<dbReference type="InterPro" id="IPR004155">
    <property type="entry name" value="PBS_lyase_HEAT"/>
</dbReference>
<dbReference type="PANTHER" id="PTHR12697:SF5">
    <property type="entry name" value="DEOXYHYPUSINE HYDROXYLASE"/>
    <property type="match status" value="1"/>
</dbReference>
<evidence type="ECO:0000313" key="2">
    <source>
        <dbReference type="Proteomes" id="UP000503820"/>
    </source>
</evidence>
<organism evidence="1 2">
    <name type="scientific">Desulfovibrio psychrotolerans</name>
    <dbReference type="NCBI Taxonomy" id="415242"/>
    <lineage>
        <taxon>Bacteria</taxon>
        <taxon>Pseudomonadati</taxon>
        <taxon>Thermodesulfobacteriota</taxon>
        <taxon>Desulfovibrionia</taxon>
        <taxon>Desulfovibrionales</taxon>
        <taxon>Desulfovibrionaceae</taxon>
        <taxon>Desulfovibrio</taxon>
    </lineage>
</organism>
<sequence>MSGHNEILAQLRSDDPAQIREAAFAAGQMGLEEAIALLAEHIQSGNLGVQEAADRALRQIGGDVVVQAVVPLLRSDDAPIRNIAMDILRDVGAHDLQTLFELLHDNDPDIRIFMADILGTSDNRSAIGPLCEALLRDPEVNVRYQAAVSLGELGFSEAADCLNKAMQDEEWVQFSVIEALSKIGADSSVNALARALDTSSDLVASMIVEALGEMGNIKAVSILMKRLDSSPGPLRNKIVKAVVRLMGGKSLNLLADKEREKFRVYLLAALEDEEVDVQDAAVAGLGVVGDEKASAALLELASGLDADRDHERLLAVVESIGAIGFNNAVEHVVRTGEEYSVRIAVEAISRMQDDRANSLLMDVFWEKSRDEQRAIMHVLSEHADTAALPFFLNVLDRHNDGNVLKAVLYYLGMRARASEHGNKLFAMLEHPYDDVKEAALEACIALNDPTMVTRFRDYFHSPDPVQRMMAVYALGKLGVDDNITELTAALEDEVPDIRKIAIESLFESNTCTSFDKLGLVVPRLHDENREVRLALVELIGSCTSEDVVPYLVQALDDEDDWVVVRAIEALGRRGERSGAEHLIRLLDSESTLVRLKAVENLGEIGGKMAFRALLAQMDSDDPEVQMAAQSAAERIRQNEGEGA</sequence>
<accession>A0A7J0BV01</accession>
<comment type="caution">
    <text evidence="1">The sequence shown here is derived from an EMBL/GenBank/DDBJ whole genome shotgun (WGS) entry which is preliminary data.</text>
</comment>
<keyword evidence="2" id="KW-1185">Reference proteome</keyword>
<dbReference type="InterPro" id="IPR011989">
    <property type="entry name" value="ARM-like"/>
</dbReference>
<reference evidence="1 2" key="1">
    <citation type="submission" date="2020-05" db="EMBL/GenBank/DDBJ databases">
        <title>Draft genome sequence of Desulfovibrio psychrotolerans JS1T.</title>
        <authorList>
            <person name="Ueno A."/>
            <person name="Tamazawa S."/>
            <person name="Tamamura S."/>
            <person name="Murakami T."/>
            <person name="Kiyama T."/>
            <person name="Inomata H."/>
            <person name="Amano Y."/>
            <person name="Miyakawa K."/>
            <person name="Tamaki H."/>
            <person name="Naganuma T."/>
            <person name="Kaneko K."/>
        </authorList>
    </citation>
    <scope>NUCLEOTIDE SEQUENCE [LARGE SCALE GENOMIC DNA]</scope>
    <source>
        <strain evidence="1 2">JS1</strain>
    </source>
</reference>
<name>A0A7J0BV01_9BACT</name>
<dbReference type="EMBL" id="BLVP01000008">
    <property type="protein sequence ID" value="GFM37530.1"/>
    <property type="molecule type" value="Genomic_DNA"/>
</dbReference>
<dbReference type="GO" id="GO:0016491">
    <property type="term" value="F:oxidoreductase activity"/>
    <property type="evidence" value="ECO:0007669"/>
    <property type="project" value="TreeGrafter"/>
</dbReference>
<dbReference type="PANTHER" id="PTHR12697">
    <property type="entry name" value="PBS LYASE HEAT-LIKE PROTEIN"/>
    <property type="match status" value="1"/>
</dbReference>
<evidence type="ECO:0008006" key="3">
    <source>
        <dbReference type="Google" id="ProtNLM"/>
    </source>
</evidence>
<evidence type="ECO:0000313" key="1">
    <source>
        <dbReference type="EMBL" id="GFM37530.1"/>
    </source>
</evidence>
<dbReference type="SMART" id="SM00567">
    <property type="entry name" value="EZ_HEAT"/>
    <property type="match status" value="10"/>
</dbReference>
<dbReference type="RefSeq" id="WP_174410120.1">
    <property type="nucleotide sequence ID" value="NZ_BLVP01000008.1"/>
</dbReference>
<dbReference type="Proteomes" id="UP000503820">
    <property type="component" value="Unassembled WGS sequence"/>
</dbReference>
<dbReference type="SUPFAM" id="SSF48371">
    <property type="entry name" value="ARM repeat"/>
    <property type="match status" value="3"/>
</dbReference>
<dbReference type="Gene3D" id="1.25.10.10">
    <property type="entry name" value="Leucine-rich Repeat Variant"/>
    <property type="match status" value="5"/>
</dbReference>
<gene>
    <name evidence="1" type="ORF">DSM19430T_22140</name>
</gene>
<protein>
    <recommendedName>
        <fullName evidence="3">PBS lyase</fullName>
    </recommendedName>
</protein>
<dbReference type="InterPro" id="IPR016024">
    <property type="entry name" value="ARM-type_fold"/>
</dbReference>
<proteinExistence type="predicted"/>